<proteinExistence type="inferred from homology"/>
<dbReference type="GO" id="GO:0005576">
    <property type="term" value="C:extracellular region"/>
    <property type="evidence" value="ECO:0007669"/>
    <property type="project" value="UniProtKB-SubCell"/>
</dbReference>
<dbReference type="Proteomes" id="UP000077248">
    <property type="component" value="Unassembled WGS sequence"/>
</dbReference>
<reference evidence="13" key="3">
    <citation type="journal article" date="2019" name="J. ISSAAS">
        <title>Genomics, evolutionary history and diagnostics of the Alternaria alternata species group including apple and Asian pear pathotypes.</title>
        <authorList>
            <person name="Armitage A.D."/>
            <person name="Cockerton H.M."/>
            <person name="Sreenivasaprasad S."/>
            <person name="Woodhall J."/>
            <person name="Lane C."/>
            <person name="Harrison R.J."/>
            <person name="Clarkson J.P."/>
        </authorList>
    </citation>
    <scope>NUCLEOTIDE SEQUENCE</scope>
    <source>
        <strain evidence="13">FERA 1177</strain>
    </source>
</reference>
<dbReference type="VEuPathDB" id="FungiDB:CC77DRAFT_1058239"/>
<evidence type="ECO:0000256" key="3">
    <source>
        <dbReference type="ARBA" id="ARBA00010031"/>
    </source>
</evidence>
<keyword evidence="7" id="KW-1015">Disulfide bond</keyword>
<sequence>MRITIAVVSAFVATVAVASPITSPSTPLSRRQGPPGPGGPMGVGAGVAGVGACPMNCWNEAAVVAGCDPNADDDCLCGPFFDAVTSCTAAMCNMGENLAALDFLNPACE</sequence>
<evidence type="ECO:0000256" key="2">
    <source>
        <dbReference type="ARBA" id="ARBA00004613"/>
    </source>
</evidence>
<dbReference type="KEGG" id="aalt:CC77DRAFT_1058239"/>
<evidence type="ECO:0000256" key="8">
    <source>
        <dbReference type="ARBA" id="ARBA00023288"/>
    </source>
</evidence>
<dbReference type="EMBL" id="KV441472">
    <property type="protein sequence ID" value="OAG23732.1"/>
    <property type="molecule type" value="Genomic_DNA"/>
</dbReference>
<evidence type="ECO:0000313" key="14">
    <source>
        <dbReference type="Proteomes" id="UP000077248"/>
    </source>
</evidence>
<dbReference type="OMA" id="PMNCWNE"/>
<evidence type="ECO:0000313" key="15">
    <source>
        <dbReference type="Proteomes" id="UP000291422"/>
    </source>
</evidence>
<dbReference type="GO" id="GO:0098552">
    <property type="term" value="C:side of membrane"/>
    <property type="evidence" value="ECO:0007669"/>
    <property type="project" value="UniProtKB-KW"/>
</dbReference>
<dbReference type="AlphaFoldDB" id="A0A177DXL4"/>
<keyword evidence="5" id="KW-0336">GPI-anchor</keyword>
<protein>
    <recommendedName>
        <fullName evidence="11">CFEM domain-containing protein</fullName>
    </recommendedName>
</protein>
<dbReference type="Proteomes" id="UP000291422">
    <property type="component" value="Unassembled WGS sequence"/>
</dbReference>
<evidence type="ECO:0000256" key="4">
    <source>
        <dbReference type="ARBA" id="ARBA00022525"/>
    </source>
</evidence>
<evidence type="ECO:0000256" key="7">
    <source>
        <dbReference type="ARBA" id="ARBA00023157"/>
    </source>
</evidence>
<dbReference type="InterPro" id="IPR008427">
    <property type="entry name" value="Extracellular_membr_CFEM_dom"/>
</dbReference>
<feature type="chain" id="PRO_5040669961" description="CFEM domain-containing protein" evidence="10">
    <location>
        <begin position="19"/>
        <end position="109"/>
    </location>
</feature>
<name>A0A177DXL4_ALTAL</name>
<organism evidence="12 14">
    <name type="scientific">Alternaria alternata</name>
    <name type="common">Alternaria rot fungus</name>
    <name type="synonym">Torula alternata</name>
    <dbReference type="NCBI Taxonomy" id="5599"/>
    <lineage>
        <taxon>Eukaryota</taxon>
        <taxon>Fungi</taxon>
        <taxon>Dikarya</taxon>
        <taxon>Ascomycota</taxon>
        <taxon>Pezizomycotina</taxon>
        <taxon>Dothideomycetes</taxon>
        <taxon>Pleosporomycetidae</taxon>
        <taxon>Pleosporales</taxon>
        <taxon>Pleosporineae</taxon>
        <taxon>Pleosporaceae</taxon>
        <taxon>Alternaria</taxon>
        <taxon>Alternaria sect. Alternaria</taxon>
        <taxon>Alternaria alternata complex</taxon>
    </lineage>
</organism>
<dbReference type="Pfam" id="PF05730">
    <property type="entry name" value="CFEM"/>
    <property type="match status" value="1"/>
</dbReference>
<keyword evidence="4" id="KW-0964">Secreted</keyword>
<keyword evidence="14" id="KW-1185">Reference proteome</keyword>
<dbReference type="EMBL" id="PDXD01000001">
    <property type="protein sequence ID" value="RYN83950.1"/>
    <property type="molecule type" value="Genomic_DNA"/>
</dbReference>
<evidence type="ECO:0000256" key="5">
    <source>
        <dbReference type="ARBA" id="ARBA00022622"/>
    </source>
</evidence>
<keyword evidence="6 10" id="KW-0732">Signal</keyword>
<dbReference type="RefSeq" id="XP_018389153.1">
    <property type="nucleotide sequence ID" value="XM_018528110.1"/>
</dbReference>
<evidence type="ECO:0000256" key="1">
    <source>
        <dbReference type="ARBA" id="ARBA00004589"/>
    </source>
</evidence>
<feature type="region of interest" description="Disordered" evidence="9">
    <location>
        <begin position="21"/>
        <end position="42"/>
    </location>
</feature>
<comment type="subcellular location">
    <subcellularLocation>
        <location evidence="1">Membrane</location>
        <topology evidence="1">Lipid-anchor</topology>
        <topology evidence="1">GPI-anchor</topology>
    </subcellularLocation>
    <subcellularLocation>
        <location evidence="2">Secreted</location>
    </subcellularLocation>
</comment>
<evidence type="ECO:0000259" key="11">
    <source>
        <dbReference type="Pfam" id="PF05730"/>
    </source>
</evidence>
<reference evidence="12 14" key="1">
    <citation type="submission" date="2016-05" db="EMBL/GenBank/DDBJ databases">
        <title>Comparative analysis of secretome profiles of manganese(II)-oxidizing ascomycete fungi.</title>
        <authorList>
            <consortium name="DOE Joint Genome Institute"/>
            <person name="Zeiner C.A."/>
            <person name="Purvine S.O."/>
            <person name="Zink E.M."/>
            <person name="Wu S."/>
            <person name="Pasa-Tolic L."/>
            <person name="Chaput D.L."/>
            <person name="Haridas S."/>
            <person name="Grigoriev I.V."/>
            <person name="Santelli C.M."/>
            <person name="Hansel C.M."/>
        </authorList>
    </citation>
    <scope>NUCLEOTIDE SEQUENCE [LARGE SCALE GENOMIC DNA]</scope>
    <source>
        <strain evidence="12 14">SRC1lrK2f</strain>
    </source>
</reference>
<accession>A0A177DXL4</accession>
<evidence type="ECO:0000313" key="13">
    <source>
        <dbReference type="EMBL" id="RYN83950.1"/>
    </source>
</evidence>
<feature type="domain" description="CFEM" evidence="11">
    <location>
        <begin position="48"/>
        <end position="109"/>
    </location>
</feature>
<evidence type="ECO:0000256" key="10">
    <source>
        <dbReference type="SAM" id="SignalP"/>
    </source>
</evidence>
<evidence type="ECO:0000256" key="6">
    <source>
        <dbReference type="ARBA" id="ARBA00022729"/>
    </source>
</evidence>
<comment type="similarity">
    <text evidence="3">Belongs to the RBT5 family.</text>
</comment>
<evidence type="ECO:0000256" key="9">
    <source>
        <dbReference type="SAM" id="MobiDB-lite"/>
    </source>
</evidence>
<keyword evidence="5" id="KW-0325">Glycoprotein</keyword>
<gene>
    <name evidence="13" type="ORF">AA0117_g711</name>
    <name evidence="12" type="ORF">CC77DRAFT_1058239</name>
</gene>
<feature type="signal peptide" evidence="10">
    <location>
        <begin position="1"/>
        <end position="18"/>
    </location>
</feature>
<keyword evidence="8" id="KW-0449">Lipoprotein</keyword>
<keyword evidence="5" id="KW-0472">Membrane</keyword>
<evidence type="ECO:0000313" key="12">
    <source>
        <dbReference type="EMBL" id="OAG23732.1"/>
    </source>
</evidence>
<dbReference type="GeneID" id="29113704"/>
<reference evidence="15" key="2">
    <citation type="journal article" date="2019" name="bioRxiv">
        <title>Genomics, evolutionary history and diagnostics of the Alternaria alternata species group including apple and Asian pear pathotypes.</title>
        <authorList>
            <person name="Armitage A.D."/>
            <person name="Cockerton H.M."/>
            <person name="Sreenivasaprasad S."/>
            <person name="Woodhall J.W."/>
            <person name="Lane C.R."/>
            <person name="Harrison R.J."/>
            <person name="Clarkson J.P."/>
        </authorList>
    </citation>
    <scope>NUCLEOTIDE SEQUENCE [LARGE SCALE GENOMIC DNA]</scope>
    <source>
        <strain evidence="15">FERA 1177</strain>
    </source>
</reference>